<dbReference type="HOGENOM" id="CLU_3027379_0_0_10"/>
<evidence type="ECO:0000313" key="2">
    <source>
        <dbReference type="EMBL" id="AKA36095.1"/>
    </source>
</evidence>
<dbReference type="EMBL" id="CP011071">
    <property type="protein sequence ID" value="AKA36095.1"/>
    <property type="molecule type" value="Genomic_DNA"/>
</dbReference>
<keyword evidence="3" id="KW-1185">Reference proteome</keyword>
<dbReference type="AlphaFoldDB" id="A0A0D5YV45"/>
<evidence type="ECO:0000256" key="1">
    <source>
        <dbReference type="SAM" id="Phobius"/>
    </source>
</evidence>
<protein>
    <submittedName>
        <fullName evidence="2">Uncharacterized protein</fullName>
    </submittedName>
</protein>
<feature type="transmembrane region" description="Helical" evidence="1">
    <location>
        <begin position="20"/>
        <end position="40"/>
    </location>
</feature>
<keyword evidence="1" id="KW-0472">Membrane</keyword>
<sequence>MLSLWYRFDEKGKLGNQKGYMIHALGGSLFPFFRTLPYLFGIESLILMVVLNDIN</sequence>
<reference evidence="2 3" key="1">
    <citation type="submission" date="2015-03" db="EMBL/GenBank/DDBJ databases">
        <title>Complete genome sequence of Muricauda lutaonensis CC-HSB-11T, isolated from a coastal hot spring.</title>
        <authorList>
            <person name="Kim K.M."/>
        </authorList>
    </citation>
    <scope>NUCLEOTIDE SEQUENCE [LARGE SCALE GENOMIC DNA]</scope>
    <source>
        <strain evidence="2 3">CC-HSB-11</strain>
    </source>
</reference>
<organism evidence="2 3">
    <name type="scientific">Flagellimonas lutaonensis</name>
    <dbReference type="NCBI Taxonomy" id="516051"/>
    <lineage>
        <taxon>Bacteria</taxon>
        <taxon>Pseudomonadati</taxon>
        <taxon>Bacteroidota</taxon>
        <taxon>Flavobacteriia</taxon>
        <taxon>Flavobacteriales</taxon>
        <taxon>Flavobacteriaceae</taxon>
        <taxon>Flagellimonas</taxon>
    </lineage>
</organism>
<gene>
    <name evidence="2" type="ORF">VC82_2525</name>
</gene>
<keyword evidence="1" id="KW-1133">Transmembrane helix</keyword>
<name>A0A0D5YV45_9FLAO</name>
<accession>A0A0D5YV45</accession>
<dbReference type="KEGG" id="mlt:VC82_2525"/>
<keyword evidence="1" id="KW-0812">Transmembrane</keyword>
<proteinExistence type="predicted"/>
<dbReference type="Proteomes" id="UP000032726">
    <property type="component" value="Chromosome"/>
</dbReference>
<evidence type="ECO:0000313" key="3">
    <source>
        <dbReference type="Proteomes" id="UP000032726"/>
    </source>
</evidence>